<dbReference type="InterPro" id="IPR010652">
    <property type="entry name" value="DUF1232"/>
</dbReference>
<dbReference type="Pfam" id="PF06803">
    <property type="entry name" value="DUF1232"/>
    <property type="match status" value="1"/>
</dbReference>
<feature type="transmembrane region" description="Helical" evidence="5">
    <location>
        <begin position="61"/>
        <end position="82"/>
    </location>
</feature>
<accession>A0A9Y2AJ10</accession>
<dbReference type="AlphaFoldDB" id="A0A9Y2AJ10"/>
<evidence type="ECO:0000313" key="8">
    <source>
        <dbReference type="Proteomes" id="UP001243623"/>
    </source>
</evidence>
<keyword evidence="3 5" id="KW-1133">Transmembrane helix</keyword>
<gene>
    <name evidence="7" type="ORF">P3F81_02555</name>
</gene>
<evidence type="ECO:0000256" key="5">
    <source>
        <dbReference type="SAM" id="Phobius"/>
    </source>
</evidence>
<dbReference type="EMBL" id="CP120678">
    <property type="protein sequence ID" value="WIW71232.1"/>
    <property type="molecule type" value="Genomic_DNA"/>
</dbReference>
<dbReference type="GO" id="GO:0012505">
    <property type="term" value="C:endomembrane system"/>
    <property type="evidence" value="ECO:0007669"/>
    <property type="project" value="UniProtKB-SubCell"/>
</dbReference>
<organism evidence="7 8">
    <name type="scientific">Selenobaculum gibii</name>
    <dbReference type="NCBI Taxonomy" id="3054208"/>
    <lineage>
        <taxon>Bacteria</taxon>
        <taxon>Bacillati</taxon>
        <taxon>Bacillota</taxon>
        <taxon>Negativicutes</taxon>
        <taxon>Selenomonadales</taxon>
        <taxon>Selenomonadaceae</taxon>
        <taxon>Selenobaculum</taxon>
    </lineage>
</organism>
<name>A0A9Y2AJ10_9FIRM</name>
<evidence type="ECO:0000256" key="3">
    <source>
        <dbReference type="ARBA" id="ARBA00022989"/>
    </source>
</evidence>
<dbReference type="RefSeq" id="WP_147666611.1">
    <property type="nucleotide sequence ID" value="NZ_CP120678.1"/>
</dbReference>
<feature type="transmembrane region" description="Helical" evidence="5">
    <location>
        <begin position="6"/>
        <end position="27"/>
    </location>
</feature>
<proteinExistence type="predicted"/>
<comment type="subcellular location">
    <subcellularLocation>
        <location evidence="1">Endomembrane system</location>
        <topology evidence="1">Multi-pass membrane protein</topology>
    </subcellularLocation>
</comment>
<sequence>MVKNGVWFKIVQIFDFLRKYALILFFAWRHPQTPKRIKTILLILAGYLISPIDIIPDYIPFVGLLDDMAIIPAAMMLVSNFLPASVMSDCQRDCARWQRKFPYILWGIALLSILWVGALIYGLYHLFT</sequence>
<evidence type="ECO:0000256" key="4">
    <source>
        <dbReference type="ARBA" id="ARBA00023136"/>
    </source>
</evidence>
<feature type="transmembrane region" description="Helical" evidence="5">
    <location>
        <begin position="39"/>
        <end position="55"/>
    </location>
</feature>
<feature type="transmembrane region" description="Helical" evidence="5">
    <location>
        <begin position="103"/>
        <end position="124"/>
    </location>
</feature>
<protein>
    <submittedName>
        <fullName evidence="7">YkvA family protein</fullName>
    </submittedName>
</protein>
<keyword evidence="8" id="KW-1185">Reference proteome</keyword>
<dbReference type="Proteomes" id="UP001243623">
    <property type="component" value="Chromosome"/>
</dbReference>
<evidence type="ECO:0000259" key="6">
    <source>
        <dbReference type="Pfam" id="PF06803"/>
    </source>
</evidence>
<keyword evidence="4 5" id="KW-0472">Membrane</keyword>
<evidence type="ECO:0000313" key="7">
    <source>
        <dbReference type="EMBL" id="WIW71232.1"/>
    </source>
</evidence>
<feature type="domain" description="DUF1232" evidence="6">
    <location>
        <begin position="38"/>
        <end position="72"/>
    </location>
</feature>
<dbReference type="KEGG" id="sgbi:P3F81_02555"/>
<evidence type="ECO:0000256" key="1">
    <source>
        <dbReference type="ARBA" id="ARBA00004127"/>
    </source>
</evidence>
<evidence type="ECO:0000256" key="2">
    <source>
        <dbReference type="ARBA" id="ARBA00022692"/>
    </source>
</evidence>
<keyword evidence="2 5" id="KW-0812">Transmembrane</keyword>
<reference evidence="7" key="1">
    <citation type="submission" date="2023-03" db="EMBL/GenBank/DDBJ databases">
        <title>Selenobaculum gbiensis gen. nov. sp. nov., a new bacterium isolated from the gut microbiota of IBD patient.</title>
        <authorList>
            <person name="Yeo S."/>
            <person name="Park H."/>
            <person name="Huh C.S."/>
        </authorList>
    </citation>
    <scope>NUCLEOTIDE SEQUENCE</scope>
    <source>
        <strain evidence="7">ICN-92133</strain>
    </source>
</reference>